<dbReference type="EMBL" id="JAACXV010013010">
    <property type="protein sequence ID" value="KAF7274216.1"/>
    <property type="molecule type" value="Genomic_DNA"/>
</dbReference>
<dbReference type="AlphaFoldDB" id="A0A834MAA4"/>
<name>A0A834MAA4_RHYFE</name>
<dbReference type="GO" id="GO:0046872">
    <property type="term" value="F:metal ion binding"/>
    <property type="evidence" value="ECO:0007669"/>
    <property type="project" value="InterPro"/>
</dbReference>
<dbReference type="OrthoDB" id="159229at2759"/>
<dbReference type="GO" id="GO:0006801">
    <property type="term" value="P:superoxide metabolic process"/>
    <property type="evidence" value="ECO:0007669"/>
    <property type="project" value="InterPro"/>
</dbReference>
<dbReference type="Pfam" id="PF00080">
    <property type="entry name" value="Sod_Cu"/>
    <property type="match status" value="1"/>
</dbReference>
<evidence type="ECO:0000256" key="1">
    <source>
        <dbReference type="SAM" id="SignalP"/>
    </source>
</evidence>
<proteinExistence type="predicted"/>
<organism evidence="3 4">
    <name type="scientific">Rhynchophorus ferrugineus</name>
    <name type="common">Red palm weevil</name>
    <name type="synonym">Curculio ferrugineus</name>
    <dbReference type="NCBI Taxonomy" id="354439"/>
    <lineage>
        <taxon>Eukaryota</taxon>
        <taxon>Metazoa</taxon>
        <taxon>Ecdysozoa</taxon>
        <taxon>Arthropoda</taxon>
        <taxon>Hexapoda</taxon>
        <taxon>Insecta</taxon>
        <taxon>Pterygota</taxon>
        <taxon>Neoptera</taxon>
        <taxon>Endopterygota</taxon>
        <taxon>Coleoptera</taxon>
        <taxon>Polyphaga</taxon>
        <taxon>Cucujiformia</taxon>
        <taxon>Curculionidae</taxon>
        <taxon>Dryophthorinae</taxon>
        <taxon>Rhynchophorus</taxon>
    </lineage>
</organism>
<keyword evidence="1" id="KW-0732">Signal</keyword>
<evidence type="ECO:0000313" key="3">
    <source>
        <dbReference type="EMBL" id="KAF7274216.1"/>
    </source>
</evidence>
<comment type="caution">
    <text evidence="3">The sequence shown here is derived from an EMBL/GenBank/DDBJ whole genome shotgun (WGS) entry which is preliminary data.</text>
</comment>
<dbReference type="Gene3D" id="2.60.40.200">
    <property type="entry name" value="Superoxide dismutase, copper/zinc binding domain"/>
    <property type="match status" value="4"/>
</dbReference>
<reference evidence="3" key="1">
    <citation type="submission" date="2020-08" db="EMBL/GenBank/DDBJ databases">
        <title>Genome sequencing and assembly of the red palm weevil Rhynchophorus ferrugineus.</title>
        <authorList>
            <person name="Dias G.B."/>
            <person name="Bergman C.M."/>
            <person name="Manee M."/>
        </authorList>
    </citation>
    <scope>NUCLEOTIDE SEQUENCE</scope>
    <source>
        <strain evidence="3">AA-2017</strain>
        <tissue evidence="3">Whole larva</tissue>
    </source>
</reference>
<dbReference type="PANTHER" id="PTHR20910:SF1">
    <property type="entry name" value="SUPEROXIDE DISMUTASE COPPER_ZINC BINDING DOMAIN-CONTAINING PROTEIN"/>
    <property type="match status" value="1"/>
</dbReference>
<keyword evidence="4" id="KW-1185">Reference proteome</keyword>
<evidence type="ECO:0000259" key="2">
    <source>
        <dbReference type="Pfam" id="PF00080"/>
    </source>
</evidence>
<accession>A0A834MAA4</accession>
<dbReference type="Proteomes" id="UP000625711">
    <property type="component" value="Unassembled WGS sequence"/>
</dbReference>
<dbReference type="InterPro" id="IPR053257">
    <property type="entry name" value="Cu-only_SOD"/>
</dbReference>
<dbReference type="PANTHER" id="PTHR20910">
    <property type="entry name" value="AGAP001623-PA"/>
    <property type="match status" value="1"/>
</dbReference>
<feature type="chain" id="PRO_5032606964" description="Superoxide dismutase copper/zinc binding domain-containing protein" evidence="1">
    <location>
        <begin position="21"/>
        <end position="1226"/>
    </location>
</feature>
<feature type="domain" description="Superoxide dismutase copper/zinc binding" evidence="2">
    <location>
        <begin position="686"/>
        <end position="807"/>
    </location>
</feature>
<evidence type="ECO:0000313" key="4">
    <source>
        <dbReference type="Proteomes" id="UP000625711"/>
    </source>
</evidence>
<protein>
    <recommendedName>
        <fullName evidence="2">Superoxide dismutase copper/zinc binding domain-containing protein</fullName>
    </recommendedName>
</protein>
<dbReference type="InterPro" id="IPR001424">
    <property type="entry name" value="SOD_Cu_Zn_dom"/>
</dbReference>
<sequence>MKLLDVYLLVVTLSISVLESSGSLVFRSYLSENGLHGTITFTKKGEEVVINTDLQPTLEYPNTVWAWYITEFPVDYSLIEDRCSGERLGKNLVTLDDLFGYLVIPDNQTSEFSSKSLTISGENGIYGKSILLQEVETNRRVCGSINIVDKSQEKVAVARFNSPVAGNIYFRWFSTNDNHSEMLVTTDLYHSHKKEKYEKYLTSTEHHWKIYVTDIFDLTDRSEVNCNILQLVFDPQNRGSGIAMGDIDVRLGKVKVSTNYNRNKFKILYRDSDLMLLPSDITGPQRRLYVVIFEKKHDDVFLACAKIRYDHPVHSRVIIQSGGIKGDVRLTQHNRFEPTFLNFNLSTARGDLETRIVFSSTVAGYKIHELPIKPAKTVGGQNENACLTTKFVYNPRKTDMGSVPPNGYGTQDQYPLGDISGKLLNRNNASVLVPGSQELNGTFWDVFLPLQGPHSIIHRSFIIYKNTQYPTTEIVAEPWICGSISLYEANFKYQQQIFTAQVVFRYPTVGRLIMRQVKDEPWTDTTVLIEYLVHADGAQLNNSAEHRWTIHESPPGKDFYDWQNRCLSAGNIYNPYKIDYDNTSNIEQCNLDSIGLCRVGDLSKRQGTLDISGKIADSDRISRKLWTDPLLPLTGPHSILGKSFVLYDDHGPKARGERLACSKIGGVYKRKAVARDWFANSGVLTVKGKIEFFQQTEYDITNVEVAFDGLQDASGYHVHVTPVEENLQFPCEETTLYGHWNPLNVDPTSSPTRYQGTTDQYEMGDLSGKFGNLENATTYKNFYNDTMLPLFGPRSILARSIIIHKKVGNKRWVCSTIERGYSPSEAREIRAIASFHHPQGYAYGYMKMKQLIYTDGSSSDTTVEVKLRYPGKNDRNITRDHNWAIYVNPVGVDAAVKTQNTRCVAGGYVWNPYFTQLADPLNDELYRQECGPENPLRCYVGDLSARLGTIDIGLKRKVFVDSNFPLEGDVTAVGRSIVILSPNRRGERYACANIEPDYDIIKYANIEKPPRFVVAQFIEDIREVMGIPEWFLTVDSRQTKTLHNNACVQILLHFKGPIASRLEQDFNRLLSIGRLESPSLYIPGYIKEKRKKKISYKLCGVRDPNEKSSRRTTFLFGSSATKSYPTLTDFTLVLSVVLSSRLHAGESDERLFCCRNMAQTTTIETVTIRRPLKPNPYNRRLMLGTHISISGPLYKTPLTRHGNFWSGDRDCVKIPASPALCEAWEV</sequence>
<gene>
    <name evidence="3" type="ORF">GWI33_013109</name>
</gene>
<feature type="signal peptide" evidence="1">
    <location>
        <begin position="1"/>
        <end position="20"/>
    </location>
</feature>
<dbReference type="SUPFAM" id="SSF49329">
    <property type="entry name" value="Cu,Zn superoxide dismutase-like"/>
    <property type="match status" value="4"/>
</dbReference>
<dbReference type="InterPro" id="IPR036423">
    <property type="entry name" value="SOD-like_Cu/Zn_dom_sf"/>
</dbReference>